<feature type="transmembrane region" description="Helical" evidence="5">
    <location>
        <begin position="31"/>
        <end position="48"/>
    </location>
</feature>
<dbReference type="Pfam" id="PF04893">
    <property type="entry name" value="Yip1"/>
    <property type="match status" value="1"/>
</dbReference>
<keyword evidence="2 5" id="KW-0812">Transmembrane</keyword>
<evidence type="ECO:0000259" key="6">
    <source>
        <dbReference type="Pfam" id="PF04893"/>
    </source>
</evidence>
<keyword evidence="8" id="KW-1185">Reference proteome</keyword>
<feature type="transmembrane region" description="Helical" evidence="5">
    <location>
        <begin position="68"/>
        <end position="91"/>
    </location>
</feature>
<evidence type="ECO:0000256" key="5">
    <source>
        <dbReference type="SAM" id="Phobius"/>
    </source>
</evidence>
<dbReference type="RefSeq" id="WP_140192876.1">
    <property type="nucleotide sequence ID" value="NZ_CP065915.1"/>
</dbReference>
<comment type="subcellular location">
    <subcellularLocation>
        <location evidence="1">Membrane</location>
        <topology evidence="1">Multi-pass membrane protein</topology>
    </subcellularLocation>
</comment>
<feature type="transmembrane region" description="Helical" evidence="5">
    <location>
        <begin position="137"/>
        <end position="160"/>
    </location>
</feature>
<gene>
    <name evidence="7" type="ORF">FHY64_02555</name>
</gene>
<name>A0A5C5GDV0_9RHOB</name>
<evidence type="ECO:0000256" key="4">
    <source>
        <dbReference type="ARBA" id="ARBA00023136"/>
    </source>
</evidence>
<reference evidence="7 8" key="1">
    <citation type="submission" date="2019-06" db="EMBL/GenBank/DDBJ databases">
        <title>Genome of new Rhodobacteraceae sp. SM1903.</title>
        <authorList>
            <person name="Ren X."/>
        </authorList>
    </citation>
    <scope>NUCLEOTIDE SEQUENCE [LARGE SCALE GENOMIC DNA]</scope>
    <source>
        <strain evidence="7 8">SM1903</strain>
    </source>
</reference>
<evidence type="ECO:0000313" key="7">
    <source>
        <dbReference type="EMBL" id="TNY32197.1"/>
    </source>
</evidence>
<evidence type="ECO:0000313" key="8">
    <source>
        <dbReference type="Proteomes" id="UP000314011"/>
    </source>
</evidence>
<dbReference type="Proteomes" id="UP000314011">
    <property type="component" value="Unassembled WGS sequence"/>
</dbReference>
<comment type="caution">
    <text evidence="7">The sequence shown here is derived from an EMBL/GenBank/DDBJ whole genome shotgun (WGS) entry which is preliminary data.</text>
</comment>
<organism evidence="7 8">
    <name type="scientific">Pelagovum pacificum</name>
    <dbReference type="NCBI Taxonomy" id="2588711"/>
    <lineage>
        <taxon>Bacteria</taxon>
        <taxon>Pseudomonadati</taxon>
        <taxon>Pseudomonadota</taxon>
        <taxon>Alphaproteobacteria</taxon>
        <taxon>Rhodobacterales</taxon>
        <taxon>Paracoccaceae</taxon>
        <taxon>Pelagovum</taxon>
    </lineage>
</organism>
<accession>A0A5C5GDV0</accession>
<dbReference type="InterPro" id="IPR006977">
    <property type="entry name" value="Yip1_dom"/>
</dbReference>
<evidence type="ECO:0000256" key="1">
    <source>
        <dbReference type="ARBA" id="ARBA00004141"/>
    </source>
</evidence>
<feature type="transmembrane region" description="Helical" evidence="5">
    <location>
        <begin position="112"/>
        <end position="131"/>
    </location>
</feature>
<protein>
    <recommendedName>
        <fullName evidence="6">Yip1 domain-containing protein</fullName>
    </recommendedName>
</protein>
<proteinExistence type="predicted"/>
<keyword evidence="3 5" id="KW-1133">Transmembrane helix</keyword>
<sequence>MPVTTDIVASWRRPRTVMRRFLDQGQREDRALIFLMTACFLLFIAQLPRLSRIVAGFEELPGGETPEFTALVAYAFFGSMFVLPLVFYGLAGLSHLVARPLGGQGSWFGARLALFWALLASTPAALLYGLVRGFIGVGIQAALVGFIWTIAFVVIWLFCLTEAEAAR</sequence>
<dbReference type="AlphaFoldDB" id="A0A5C5GDV0"/>
<evidence type="ECO:0000256" key="2">
    <source>
        <dbReference type="ARBA" id="ARBA00022692"/>
    </source>
</evidence>
<dbReference type="GO" id="GO:0016020">
    <property type="term" value="C:membrane"/>
    <property type="evidence" value="ECO:0007669"/>
    <property type="project" value="UniProtKB-SubCell"/>
</dbReference>
<keyword evidence="4 5" id="KW-0472">Membrane</keyword>
<evidence type="ECO:0000256" key="3">
    <source>
        <dbReference type="ARBA" id="ARBA00022989"/>
    </source>
</evidence>
<feature type="domain" description="Yip1" evidence="6">
    <location>
        <begin position="10"/>
        <end position="157"/>
    </location>
</feature>
<dbReference type="EMBL" id="VFFF01000001">
    <property type="protein sequence ID" value="TNY32197.1"/>
    <property type="molecule type" value="Genomic_DNA"/>
</dbReference>
<dbReference type="OrthoDB" id="7771437at2"/>